<comment type="caution">
    <text evidence="3">The sequence shown here is derived from an EMBL/GenBank/DDBJ whole genome shotgun (WGS) entry which is preliminary data.</text>
</comment>
<dbReference type="InterPro" id="IPR021838">
    <property type="entry name" value="DUF3431"/>
</dbReference>
<dbReference type="SUPFAM" id="SSF53448">
    <property type="entry name" value="Nucleotide-diphospho-sugar transferases"/>
    <property type="match status" value="1"/>
</dbReference>
<keyword evidence="2" id="KW-0472">Membrane</keyword>
<keyword evidence="4" id="KW-1185">Reference proteome</keyword>
<dbReference type="Pfam" id="PF11913">
    <property type="entry name" value="DUF3431"/>
    <property type="match status" value="1"/>
</dbReference>
<evidence type="ECO:0000313" key="3">
    <source>
        <dbReference type="EMBL" id="KOO34009.1"/>
    </source>
</evidence>
<dbReference type="Gene3D" id="3.90.550.20">
    <property type="match status" value="1"/>
</dbReference>
<feature type="transmembrane region" description="Helical" evidence="2">
    <location>
        <begin position="51"/>
        <end position="72"/>
    </location>
</feature>
<dbReference type="Pfam" id="PF05704">
    <property type="entry name" value="Caps_synth"/>
    <property type="match status" value="1"/>
</dbReference>
<keyword evidence="2" id="KW-0812">Transmembrane</keyword>
<dbReference type="PANTHER" id="PTHR37490:SF1">
    <property type="entry name" value="GLYCOSYLTRANSFERASE 2-LIKE DOMAIN-CONTAINING PROTEIN"/>
    <property type="match status" value="1"/>
</dbReference>
<dbReference type="Proteomes" id="UP000037460">
    <property type="component" value="Unassembled WGS sequence"/>
</dbReference>
<accession>A0A0M0K5D5</accession>
<proteinExistence type="predicted"/>
<organism evidence="3 4">
    <name type="scientific">Chrysochromulina tobinii</name>
    <dbReference type="NCBI Taxonomy" id="1460289"/>
    <lineage>
        <taxon>Eukaryota</taxon>
        <taxon>Haptista</taxon>
        <taxon>Haptophyta</taxon>
        <taxon>Prymnesiophyceae</taxon>
        <taxon>Prymnesiales</taxon>
        <taxon>Chrysochromulinaceae</taxon>
        <taxon>Chrysochromulina</taxon>
    </lineage>
</organism>
<dbReference type="GO" id="GO:0016757">
    <property type="term" value="F:glycosyltransferase activity"/>
    <property type="evidence" value="ECO:0007669"/>
    <property type="project" value="InterPro"/>
</dbReference>
<dbReference type="InterPro" id="IPR029044">
    <property type="entry name" value="Nucleotide-diphossugar_trans"/>
</dbReference>
<dbReference type="OrthoDB" id="28755at2759"/>
<dbReference type="PANTHER" id="PTHR37490">
    <property type="entry name" value="EXPRESSED PROTEIN"/>
    <property type="match status" value="1"/>
</dbReference>
<reference evidence="4" key="1">
    <citation type="journal article" date="2015" name="PLoS Genet.">
        <title>Genome Sequence and Transcriptome Analyses of Chrysochromulina tobin: Metabolic Tools for Enhanced Algal Fitness in the Prominent Order Prymnesiales (Haptophyceae).</title>
        <authorList>
            <person name="Hovde B.T."/>
            <person name="Deodato C.R."/>
            <person name="Hunsperger H.M."/>
            <person name="Ryken S.A."/>
            <person name="Yost W."/>
            <person name="Jha R.K."/>
            <person name="Patterson J."/>
            <person name="Monnat R.J. Jr."/>
            <person name="Barlow S.B."/>
            <person name="Starkenburg S.R."/>
            <person name="Cattolico R.A."/>
        </authorList>
    </citation>
    <scope>NUCLEOTIDE SEQUENCE</scope>
    <source>
        <strain evidence="4">CCMP291</strain>
    </source>
</reference>
<gene>
    <name evidence="3" type="ORF">Ctob_011110</name>
</gene>
<evidence type="ECO:0000313" key="4">
    <source>
        <dbReference type="Proteomes" id="UP000037460"/>
    </source>
</evidence>
<evidence type="ECO:0000256" key="2">
    <source>
        <dbReference type="SAM" id="Phobius"/>
    </source>
</evidence>
<feature type="compositionally biased region" description="Low complexity" evidence="1">
    <location>
        <begin position="15"/>
        <end position="36"/>
    </location>
</feature>
<dbReference type="EMBL" id="JWZX01001355">
    <property type="protein sequence ID" value="KOO34009.1"/>
    <property type="molecule type" value="Genomic_DNA"/>
</dbReference>
<sequence length="655" mass="73795">MKPSEATPLTGARKAWSSSEAATSEAWSSSEAATSSEKQEPATWSWTPRHLAAILFSAALSVGIAIPLTLWLTNCDARIDEARVEIEMSAPYEVWLCASFDTATPDRNVIWSYWDGQGVSPDFSPISASWQLWAPNFTVRMLGPQSARCFLPDIDFTRVKEVRLFTDLLRLRLLQKYGGVWLDSTVLLTAPLNIGAKGFRAEYRPELQMHGAPDFVESWMLVADKDEYIVSAWAELLERLIVLNGGVTAGISSADVYEPRFSATDMFEKLEHSGIIFDSNMREYLVVYVAFTYLCHTDDVFRDRVANSTLIDTSTSGYLVQMRYSWDDHAWMDVLRAPLGSRPEHAEMLQAGHVKLSTQSPGIVELLAETTTPMSPISSSQPPSFIAAALKRTQSNAHSLTRDEMQLVIAQYDEDISWSEKGYCGVRCVYTKGYQGKPYGNEMALKRTSAPAPTAVDTYKTLPNVGRESHTFLTHVLDNYYNLPRFVVFAQGGLSNDHAWTRRDYGADMYFNMYEEARSSPSGCSVAPLLVDPDDPEMGDWNWDFSPHVVENTPTYKGENASKARVVARSSANNFGQWFRGVAKLQPSPDGRLRIYPGAEFSVSRERILSRPRGWYQKLREQVMLPAPMEGHYIERSWYYIFNCDGNTRKYVRGH</sequence>
<dbReference type="InterPro" id="IPR008441">
    <property type="entry name" value="AfumC-like_glycosyl_Trfase"/>
</dbReference>
<dbReference type="AlphaFoldDB" id="A0A0M0K5D5"/>
<protein>
    <submittedName>
        <fullName evidence="3">Uncharacterized protein</fullName>
    </submittedName>
</protein>
<keyword evidence="2" id="KW-1133">Transmembrane helix</keyword>
<evidence type="ECO:0000256" key="1">
    <source>
        <dbReference type="SAM" id="MobiDB-lite"/>
    </source>
</evidence>
<name>A0A0M0K5D5_9EUKA</name>
<feature type="region of interest" description="Disordered" evidence="1">
    <location>
        <begin position="1"/>
        <end position="41"/>
    </location>
</feature>